<name>A0A915KWM9_ROMCU</name>
<proteinExistence type="predicted"/>
<dbReference type="AlphaFoldDB" id="A0A915KWM9"/>
<evidence type="ECO:0000313" key="2">
    <source>
        <dbReference type="WBParaSite" id="nRc.2.0.1.t42564-RA"/>
    </source>
</evidence>
<dbReference type="Proteomes" id="UP000887565">
    <property type="component" value="Unplaced"/>
</dbReference>
<accession>A0A915KWM9</accession>
<keyword evidence="1" id="KW-1185">Reference proteome</keyword>
<evidence type="ECO:0000313" key="1">
    <source>
        <dbReference type="Proteomes" id="UP000887565"/>
    </source>
</evidence>
<dbReference type="WBParaSite" id="nRc.2.0.1.t42564-RA">
    <property type="protein sequence ID" value="nRc.2.0.1.t42564-RA"/>
    <property type="gene ID" value="nRc.2.0.1.g42564"/>
</dbReference>
<reference evidence="2" key="1">
    <citation type="submission" date="2022-11" db="UniProtKB">
        <authorList>
            <consortium name="WormBaseParasite"/>
        </authorList>
    </citation>
    <scope>IDENTIFICATION</scope>
</reference>
<organism evidence="1 2">
    <name type="scientific">Romanomermis culicivorax</name>
    <name type="common">Nematode worm</name>
    <dbReference type="NCBI Taxonomy" id="13658"/>
    <lineage>
        <taxon>Eukaryota</taxon>
        <taxon>Metazoa</taxon>
        <taxon>Ecdysozoa</taxon>
        <taxon>Nematoda</taxon>
        <taxon>Enoplea</taxon>
        <taxon>Dorylaimia</taxon>
        <taxon>Mermithida</taxon>
        <taxon>Mermithoidea</taxon>
        <taxon>Mermithidae</taxon>
        <taxon>Romanomermis</taxon>
    </lineage>
</organism>
<protein>
    <submittedName>
        <fullName evidence="2">Uncharacterized protein</fullName>
    </submittedName>
</protein>
<sequence>MQERGLHGQLDRLTKDFATTCRPSNRTQNRPNSALTAMSYTLGQEVFSNKAEVNMDLTCQPLWHIPWYSLCPAT</sequence>